<dbReference type="GO" id="GO:0016020">
    <property type="term" value="C:membrane"/>
    <property type="evidence" value="ECO:0007669"/>
    <property type="project" value="UniProtKB-SubCell"/>
</dbReference>
<proteinExistence type="predicted"/>
<protein>
    <submittedName>
        <fullName evidence="10">MFS domain-containing protein</fullName>
    </submittedName>
</protein>
<dbReference type="PANTHER" id="PTHR23505:SF88">
    <property type="entry name" value="MAJOR FACILITATOR SUPERFAMILY (MFS) PROFILE DOMAIN-CONTAINING PROTEIN"/>
    <property type="match status" value="1"/>
</dbReference>
<keyword evidence="3 7" id="KW-0812">Transmembrane</keyword>
<dbReference type="InterPro" id="IPR036259">
    <property type="entry name" value="MFS_trans_sf"/>
</dbReference>
<feature type="transmembrane region" description="Helical" evidence="7">
    <location>
        <begin position="134"/>
        <end position="157"/>
    </location>
</feature>
<keyword evidence="9" id="KW-1185">Reference proteome</keyword>
<evidence type="ECO:0000313" key="10">
    <source>
        <dbReference type="WBParaSite" id="ASIM_0001706101-mRNA-1"/>
    </source>
</evidence>
<feature type="transmembrane region" description="Helical" evidence="7">
    <location>
        <begin position="55"/>
        <end position="73"/>
    </location>
</feature>
<reference evidence="8 9" key="2">
    <citation type="submission" date="2018-11" db="EMBL/GenBank/DDBJ databases">
        <authorList>
            <consortium name="Pathogen Informatics"/>
        </authorList>
    </citation>
    <scope>NUCLEOTIDE SEQUENCE [LARGE SCALE GENOMIC DNA]</scope>
</reference>
<keyword evidence="2" id="KW-0813">Transport</keyword>
<evidence type="ECO:0000313" key="9">
    <source>
        <dbReference type="Proteomes" id="UP000267096"/>
    </source>
</evidence>
<evidence type="ECO:0000256" key="1">
    <source>
        <dbReference type="ARBA" id="ARBA00004141"/>
    </source>
</evidence>
<feature type="region of interest" description="Disordered" evidence="6">
    <location>
        <begin position="174"/>
        <end position="197"/>
    </location>
</feature>
<name>A0A0M3K7X0_ANISI</name>
<dbReference type="WBParaSite" id="ASIM_0001706101-mRNA-1">
    <property type="protein sequence ID" value="ASIM_0001706101-mRNA-1"/>
    <property type="gene ID" value="ASIM_0001706101"/>
</dbReference>
<gene>
    <name evidence="8" type="ORF">ASIM_LOCUS16468</name>
</gene>
<sequence>KNSNRRNFQLWSRGLCCFKFVKTPRANAYVCAFGSAVGIPCLFLGIHLILVNMTLAWVFIFFTIIAICLNWSINVEILLDVVTPQRRSVANSWEILISHLLGDASGPYIVGLVSDSIRGTNSSPASHFGALVKAFYIPNVILVISAVLYIVAAAYFVSDHERFKKEMGFVDRTGSTTSNDNELQVRTANGKDNQAFA</sequence>
<evidence type="ECO:0000256" key="4">
    <source>
        <dbReference type="ARBA" id="ARBA00022989"/>
    </source>
</evidence>
<dbReference type="InterPro" id="IPR044770">
    <property type="entry name" value="MFS_spinster-like"/>
</dbReference>
<keyword evidence="5 7" id="KW-0472">Membrane</keyword>
<dbReference type="PANTHER" id="PTHR23505">
    <property type="entry name" value="SPINSTER"/>
    <property type="match status" value="1"/>
</dbReference>
<evidence type="ECO:0000256" key="6">
    <source>
        <dbReference type="SAM" id="MobiDB-lite"/>
    </source>
</evidence>
<accession>A0A0M3K7X0</accession>
<evidence type="ECO:0000256" key="7">
    <source>
        <dbReference type="SAM" id="Phobius"/>
    </source>
</evidence>
<dbReference type="Proteomes" id="UP000267096">
    <property type="component" value="Unassembled WGS sequence"/>
</dbReference>
<dbReference type="SUPFAM" id="SSF103473">
    <property type="entry name" value="MFS general substrate transporter"/>
    <property type="match status" value="1"/>
</dbReference>
<evidence type="ECO:0000256" key="5">
    <source>
        <dbReference type="ARBA" id="ARBA00023136"/>
    </source>
</evidence>
<reference evidence="10" key="1">
    <citation type="submission" date="2017-02" db="UniProtKB">
        <authorList>
            <consortium name="WormBaseParasite"/>
        </authorList>
    </citation>
    <scope>IDENTIFICATION</scope>
</reference>
<evidence type="ECO:0000313" key="8">
    <source>
        <dbReference type="EMBL" id="VDK57856.1"/>
    </source>
</evidence>
<dbReference type="Gene3D" id="1.20.1250.20">
    <property type="entry name" value="MFS general substrate transporter like domains"/>
    <property type="match status" value="1"/>
</dbReference>
<evidence type="ECO:0000256" key="2">
    <source>
        <dbReference type="ARBA" id="ARBA00022448"/>
    </source>
</evidence>
<organism evidence="10">
    <name type="scientific">Anisakis simplex</name>
    <name type="common">Herring worm</name>
    <dbReference type="NCBI Taxonomy" id="6269"/>
    <lineage>
        <taxon>Eukaryota</taxon>
        <taxon>Metazoa</taxon>
        <taxon>Ecdysozoa</taxon>
        <taxon>Nematoda</taxon>
        <taxon>Chromadorea</taxon>
        <taxon>Rhabditida</taxon>
        <taxon>Spirurina</taxon>
        <taxon>Ascaridomorpha</taxon>
        <taxon>Ascaridoidea</taxon>
        <taxon>Anisakidae</taxon>
        <taxon>Anisakis</taxon>
        <taxon>Anisakis simplex complex</taxon>
    </lineage>
</organism>
<evidence type="ECO:0000256" key="3">
    <source>
        <dbReference type="ARBA" id="ARBA00022692"/>
    </source>
</evidence>
<feature type="transmembrane region" description="Helical" evidence="7">
    <location>
        <begin position="28"/>
        <end position="49"/>
    </location>
</feature>
<dbReference type="AlphaFoldDB" id="A0A0M3K7X0"/>
<dbReference type="OrthoDB" id="6770063at2759"/>
<comment type="subcellular location">
    <subcellularLocation>
        <location evidence="1">Membrane</location>
        <topology evidence="1">Multi-pass membrane protein</topology>
    </subcellularLocation>
</comment>
<dbReference type="EMBL" id="UYRR01033118">
    <property type="protein sequence ID" value="VDK57856.1"/>
    <property type="molecule type" value="Genomic_DNA"/>
</dbReference>
<keyword evidence="4 7" id="KW-1133">Transmembrane helix</keyword>